<feature type="transmembrane region" description="Helical" evidence="1">
    <location>
        <begin position="100"/>
        <end position="119"/>
    </location>
</feature>
<keyword evidence="1" id="KW-0472">Membrane</keyword>
<evidence type="ECO:0000259" key="2">
    <source>
        <dbReference type="Pfam" id="PF13539"/>
    </source>
</evidence>
<protein>
    <recommendedName>
        <fullName evidence="2">Peptidase M15C domain-containing protein</fullName>
    </recommendedName>
</protein>
<dbReference type="Proteomes" id="UP000256780">
    <property type="component" value="Chromosome CBM2587_b"/>
</dbReference>
<organism evidence="3">
    <name type="scientific">Cupriavidus taiwanensis</name>
    <dbReference type="NCBI Taxonomy" id="164546"/>
    <lineage>
        <taxon>Bacteria</taxon>
        <taxon>Pseudomonadati</taxon>
        <taxon>Pseudomonadota</taxon>
        <taxon>Betaproteobacteria</taxon>
        <taxon>Burkholderiales</taxon>
        <taxon>Burkholderiaceae</taxon>
        <taxon>Cupriavidus</taxon>
    </lineage>
</organism>
<evidence type="ECO:0000256" key="1">
    <source>
        <dbReference type="SAM" id="Phobius"/>
    </source>
</evidence>
<dbReference type="InterPro" id="IPR039561">
    <property type="entry name" value="Peptidase_M15C"/>
</dbReference>
<dbReference type="SUPFAM" id="SSF55166">
    <property type="entry name" value="Hedgehog/DD-peptidase"/>
    <property type="match status" value="1"/>
</dbReference>
<accession>A0A375C5W3</accession>
<keyword evidence="1" id="KW-1133">Transmembrane helix</keyword>
<name>A0A375C5W3_9BURK</name>
<sequence>MLGTLAEASPHGAQPSPVTQVSMVFVALVLYFVLMVAAAAVLLLPAVRQRCFAVARSHWRRLSTSAASAGSQSASSIRHSVGNATTTLASARDFLAKRRALVLAAAGVVTLPPVLALALRHRQVFQFEDDDGVREPDPQIAALLNGERLVPPPPLPPEVFTTREVELIRPAIREASRDWEQLDADFRQRLLLVYKIMRDEHGYEMALLEGYRSPERQARLAAMGSHVTQAGAYHSYHQFGLAADSAFYRDGKLVISEKDPWAMRGYELYGRAAESAGLVWGGRWKMMDLGHVELRRPGVLGKRPAQQ</sequence>
<dbReference type="InterPro" id="IPR009045">
    <property type="entry name" value="Zn_M74/Hedgehog-like"/>
</dbReference>
<dbReference type="EMBL" id="OFSQ01000035">
    <property type="protein sequence ID" value="SOY63313.1"/>
    <property type="molecule type" value="Genomic_DNA"/>
</dbReference>
<evidence type="ECO:0000313" key="3">
    <source>
        <dbReference type="EMBL" id="SOY63313.1"/>
    </source>
</evidence>
<reference evidence="3" key="1">
    <citation type="submission" date="2018-01" db="EMBL/GenBank/DDBJ databases">
        <authorList>
            <person name="Clerissi C."/>
        </authorList>
    </citation>
    <scope>NUCLEOTIDE SEQUENCE</scope>
    <source>
        <strain evidence="3">Cupriavidus sp. LMG 19464</strain>
    </source>
</reference>
<dbReference type="GO" id="GO:0008233">
    <property type="term" value="F:peptidase activity"/>
    <property type="evidence" value="ECO:0007669"/>
    <property type="project" value="InterPro"/>
</dbReference>
<dbReference type="CDD" id="cd14845">
    <property type="entry name" value="L-Ala-D-Glu_peptidase_like"/>
    <property type="match status" value="1"/>
</dbReference>
<feature type="domain" description="Peptidase M15C" evidence="2">
    <location>
        <begin position="231"/>
        <end position="294"/>
    </location>
</feature>
<dbReference type="Pfam" id="PF13539">
    <property type="entry name" value="Peptidase_M15_4"/>
    <property type="match status" value="1"/>
</dbReference>
<feature type="transmembrane region" description="Helical" evidence="1">
    <location>
        <begin position="20"/>
        <end position="47"/>
    </location>
</feature>
<proteinExistence type="predicted"/>
<dbReference type="Gene3D" id="3.30.1380.10">
    <property type="match status" value="1"/>
</dbReference>
<comment type="caution">
    <text evidence="3">The sequence shown here is derived from an EMBL/GenBank/DDBJ whole genome shotgun (WGS) entry which is preliminary data.</text>
</comment>
<dbReference type="AlphaFoldDB" id="A0A375C5W3"/>
<gene>
    <name evidence="3" type="ORF">CBM2587_B60325</name>
</gene>
<keyword evidence="1" id="KW-0812">Transmembrane</keyword>